<dbReference type="PANTHER" id="PTHR35526">
    <property type="entry name" value="ANTI-SIGMA-F FACTOR RSBW-RELATED"/>
    <property type="match status" value="1"/>
</dbReference>
<dbReference type="EMBL" id="BAAALT010000141">
    <property type="protein sequence ID" value="GAA1815890.1"/>
    <property type="molecule type" value="Genomic_DNA"/>
</dbReference>
<protein>
    <recommendedName>
        <fullName evidence="2">Histidine kinase/HSP90-like ATPase domain-containing protein</fullName>
    </recommendedName>
</protein>
<dbReference type="InterPro" id="IPR003594">
    <property type="entry name" value="HATPase_dom"/>
</dbReference>
<dbReference type="InterPro" id="IPR050267">
    <property type="entry name" value="Anti-sigma-factor_SerPK"/>
</dbReference>
<evidence type="ECO:0000259" key="2">
    <source>
        <dbReference type="Pfam" id="PF13581"/>
    </source>
</evidence>
<sequence>MVASRLICRGIVNGERVTETFAPVAESVPRARTAATAVCGRWEIPPDVTQRVQVIVTELAGNAVRHARTPYELVLRRSGATLYLAVRDGDDRPARLLGPLTPTSAGGRGLILVDAYASAWGCFPTIDGKTTWALLRQPAEPPVSPAP</sequence>
<dbReference type="Proteomes" id="UP001500218">
    <property type="component" value="Unassembled WGS sequence"/>
</dbReference>
<keyword evidence="1" id="KW-0808">Transferase</keyword>
<keyword evidence="1" id="KW-0418">Kinase</keyword>
<name>A0ABN2M9E4_9ACTN</name>
<evidence type="ECO:0000313" key="4">
    <source>
        <dbReference type="Proteomes" id="UP001500218"/>
    </source>
</evidence>
<proteinExistence type="predicted"/>
<dbReference type="Gene3D" id="3.30.565.10">
    <property type="entry name" value="Histidine kinase-like ATPase, C-terminal domain"/>
    <property type="match status" value="1"/>
</dbReference>
<gene>
    <name evidence="3" type="ORF">GCM10009682_40920</name>
</gene>
<dbReference type="SUPFAM" id="SSF55874">
    <property type="entry name" value="ATPase domain of HSP90 chaperone/DNA topoisomerase II/histidine kinase"/>
    <property type="match status" value="1"/>
</dbReference>
<evidence type="ECO:0000313" key="3">
    <source>
        <dbReference type="EMBL" id="GAA1815890.1"/>
    </source>
</evidence>
<reference evidence="3 4" key="1">
    <citation type="journal article" date="2019" name="Int. J. Syst. Evol. Microbiol.">
        <title>The Global Catalogue of Microorganisms (GCM) 10K type strain sequencing project: providing services to taxonomists for standard genome sequencing and annotation.</title>
        <authorList>
            <consortium name="The Broad Institute Genomics Platform"/>
            <consortium name="The Broad Institute Genome Sequencing Center for Infectious Disease"/>
            <person name="Wu L."/>
            <person name="Ma J."/>
        </authorList>
    </citation>
    <scope>NUCLEOTIDE SEQUENCE [LARGE SCALE GENOMIC DNA]</scope>
    <source>
        <strain evidence="3 4">JCM 13250</strain>
    </source>
</reference>
<organism evidence="3 4">
    <name type="scientific">Luedemannella flava</name>
    <dbReference type="NCBI Taxonomy" id="349316"/>
    <lineage>
        <taxon>Bacteria</taxon>
        <taxon>Bacillati</taxon>
        <taxon>Actinomycetota</taxon>
        <taxon>Actinomycetes</taxon>
        <taxon>Micromonosporales</taxon>
        <taxon>Micromonosporaceae</taxon>
        <taxon>Luedemannella</taxon>
    </lineage>
</organism>
<accession>A0ABN2M9E4</accession>
<comment type="caution">
    <text evidence="3">The sequence shown here is derived from an EMBL/GenBank/DDBJ whole genome shotgun (WGS) entry which is preliminary data.</text>
</comment>
<feature type="domain" description="Histidine kinase/HSP90-like ATPase" evidence="2">
    <location>
        <begin position="25"/>
        <end position="117"/>
    </location>
</feature>
<dbReference type="CDD" id="cd16936">
    <property type="entry name" value="HATPase_RsbW-like"/>
    <property type="match status" value="1"/>
</dbReference>
<dbReference type="InterPro" id="IPR036890">
    <property type="entry name" value="HATPase_C_sf"/>
</dbReference>
<dbReference type="Pfam" id="PF13581">
    <property type="entry name" value="HATPase_c_2"/>
    <property type="match status" value="1"/>
</dbReference>
<dbReference type="RefSeq" id="WP_344134566.1">
    <property type="nucleotide sequence ID" value="NZ_BAAALT010000141.1"/>
</dbReference>
<dbReference type="PANTHER" id="PTHR35526:SF3">
    <property type="entry name" value="ANTI-SIGMA-F FACTOR RSBW"/>
    <property type="match status" value="1"/>
</dbReference>
<keyword evidence="4" id="KW-1185">Reference proteome</keyword>
<evidence type="ECO:0000256" key="1">
    <source>
        <dbReference type="ARBA" id="ARBA00022527"/>
    </source>
</evidence>
<keyword evidence="1" id="KW-0723">Serine/threonine-protein kinase</keyword>